<sequence length="438" mass="47581">MSLTGAARTLAIQALLAAALPANLAVTGAALVRSALVGAPPRDTPERPRTVLVSGGKMTKALTLARAFHTAGHRVVLVESARYRLTGHRFSRAVAAFHVVPAPDDLGYVDALVEVVRHEGVDVYVPVCSPASSWYDALAKPVLEQYCEVLHGDAEAIGTVDDKAAFAAAAQAGGLPVPDTHRVTSAAEVEAFDFPPGGPGYVLKSIPYDAVNRLDLTPLPRPTPDETAAFARSRPISPETPWILQAFVRGQEYCTHGTARDGRLQVYCCCESSAFQLNYAPVDVPEIEQWVSRFVADRKLTGQYSFDVIVEDDGAPVAIECNPRTHSAITMFHDRPEALAAAYLDDDVATLRPSPTARPTYWLYQELWRMVSRPATALERLRVVLRGTDAIFDLDDPLPFLLVHHLQIPALLWSSLLAGRDWVRIDVNIGKLVEPAGD</sequence>
<evidence type="ECO:0000256" key="1">
    <source>
        <dbReference type="SAM" id="SignalP"/>
    </source>
</evidence>
<dbReference type="EMBL" id="JAJNDB010000007">
    <property type="protein sequence ID" value="MCD2196915.1"/>
    <property type="molecule type" value="Genomic_DNA"/>
</dbReference>
<accession>A0ABS8PF83</accession>
<evidence type="ECO:0000313" key="3">
    <source>
        <dbReference type="Proteomes" id="UP001199469"/>
    </source>
</evidence>
<organism evidence="2 3">
    <name type="scientific">Actinomycetospora endophytica</name>
    <dbReference type="NCBI Taxonomy" id="2291215"/>
    <lineage>
        <taxon>Bacteria</taxon>
        <taxon>Bacillati</taxon>
        <taxon>Actinomycetota</taxon>
        <taxon>Actinomycetes</taxon>
        <taxon>Pseudonocardiales</taxon>
        <taxon>Pseudonocardiaceae</taxon>
        <taxon>Actinomycetospora</taxon>
    </lineage>
</organism>
<dbReference type="NCBIfam" id="NF005315">
    <property type="entry name" value="PRK06849.1"/>
    <property type="match status" value="1"/>
</dbReference>
<dbReference type="SUPFAM" id="SSF56059">
    <property type="entry name" value="Glutathione synthetase ATP-binding domain-like"/>
    <property type="match status" value="1"/>
</dbReference>
<keyword evidence="1" id="KW-0732">Signal</keyword>
<keyword evidence="3" id="KW-1185">Reference proteome</keyword>
<feature type="signal peptide" evidence="1">
    <location>
        <begin position="1"/>
        <end position="24"/>
    </location>
</feature>
<dbReference type="RefSeq" id="WP_230738810.1">
    <property type="nucleotide sequence ID" value="NZ_JAJNDB010000007.1"/>
</dbReference>
<gene>
    <name evidence="2" type="ORF">LQ327_26440</name>
</gene>
<proteinExistence type="predicted"/>
<name>A0ABS8PF83_9PSEU</name>
<comment type="caution">
    <text evidence="2">The sequence shown here is derived from an EMBL/GenBank/DDBJ whole genome shotgun (WGS) entry which is preliminary data.</text>
</comment>
<reference evidence="2 3" key="1">
    <citation type="submission" date="2021-11" db="EMBL/GenBank/DDBJ databases">
        <title>Draft genome sequence of Actinomycetospora sp. SF1 isolated from the rhizosphere soil.</title>
        <authorList>
            <person name="Duangmal K."/>
            <person name="Chantavorakit T."/>
        </authorList>
    </citation>
    <scope>NUCLEOTIDE SEQUENCE [LARGE SCALE GENOMIC DNA]</scope>
    <source>
        <strain evidence="2 3">TBRC 5722</strain>
    </source>
</reference>
<dbReference type="Proteomes" id="UP001199469">
    <property type="component" value="Unassembled WGS sequence"/>
</dbReference>
<protein>
    <submittedName>
        <fullName evidence="2">ATP-grasp enzyme</fullName>
    </submittedName>
</protein>
<evidence type="ECO:0000313" key="2">
    <source>
        <dbReference type="EMBL" id="MCD2196915.1"/>
    </source>
</evidence>
<dbReference type="Gene3D" id="3.30.470.20">
    <property type="entry name" value="ATP-grasp fold, B domain"/>
    <property type="match status" value="1"/>
</dbReference>
<feature type="chain" id="PRO_5045050882" evidence="1">
    <location>
        <begin position="25"/>
        <end position="438"/>
    </location>
</feature>
<dbReference type="Gene3D" id="3.40.50.20">
    <property type="match status" value="1"/>
</dbReference>